<dbReference type="RefSeq" id="WP_184866495.1">
    <property type="nucleotide sequence ID" value="NZ_BAAAWY010000059.1"/>
</dbReference>
<evidence type="ECO:0008006" key="4">
    <source>
        <dbReference type="Google" id="ProtNLM"/>
    </source>
</evidence>
<dbReference type="Proteomes" id="UP000585638">
    <property type="component" value="Unassembled WGS sequence"/>
</dbReference>
<organism evidence="2 3">
    <name type="scientific">Kutzneria kofuensis</name>
    <dbReference type="NCBI Taxonomy" id="103725"/>
    <lineage>
        <taxon>Bacteria</taxon>
        <taxon>Bacillati</taxon>
        <taxon>Actinomycetota</taxon>
        <taxon>Actinomycetes</taxon>
        <taxon>Pseudonocardiales</taxon>
        <taxon>Pseudonocardiaceae</taxon>
        <taxon>Kutzneria</taxon>
    </lineage>
</organism>
<dbReference type="EMBL" id="JACHIR010000001">
    <property type="protein sequence ID" value="MBB5894593.1"/>
    <property type="molecule type" value="Genomic_DNA"/>
</dbReference>
<reference evidence="2 3" key="1">
    <citation type="submission" date="2020-08" db="EMBL/GenBank/DDBJ databases">
        <title>Sequencing the genomes of 1000 actinobacteria strains.</title>
        <authorList>
            <person name="Klenk H.-P."/>
        </authorList>
    </citation>
    <scope>NUCLEOTIDE SEQUENCE [LARGE SCALE GENOMIC DNA]</scope>
    <source>
        <strain evidence="2 3">DSM 43851</strain>
    </source>
</reference>
<proteinExistence type="predicted"/>
<name>A0A7W9NJW8_9PSEU</name>
<dbReference type="AlphaFoldDB" id="A0A7W9NJW8"/>
<evidence type="ECO:0000256" key="1">
    <source>
        <dbReference type="SAM" id="MobiDB-lite"/>
    </source>
</evidence>
<gene>
    <name evidence="2" type="ORF">BJ998_005789</name>
</gene>
<evidence type="ECO:0000313" key="2">
    <source>
        <dbReference type="EMBL" id="MBB5894593.1"/>
    </source>
</evidence>
<comment type="caution">
    <text evidence="2">The sequence shown here is derived from an EMBL/GenBank/DDBJ whole genome shotgun (WGS) entry which is preliminary data.</text>
</comment>
<protein>
    <recommendedName>
        <fullName evidence="4">PE domain-containing protein</fullName>
    </recommendedName>
</protein>
<feature type="region of interest" description="Disordered" evidence="1">
    <location>
        <begin position="1"/>
        <end position="20"/>
    </location>
</feature>
<evidence type="ECO:0000313" key="3">
    <source>
        <dbReference type="Proteomes" id="UP000585638"/>
    </source>
</evidence>
<accession>A0A7W9NJW8</accession>
<keyword evidence="3" id="KW-1185">Reference proteome</keyword>
<sequence length="141" mass="14729">MGDQAAGQAQTPPNVVKGASRSEAIQDLAKHVFGGLPPSGGKFTMDVDQINDAIKQWSGLLAQLREDAVKGRRMVGLTAAGSPLDQAGQAFVNAANASGTAYIKANQAQQDFVSDYIRKLTAVRDGHAEADQAGADHLKKA</sequence>